<reference evidence="2" key="1">
    <citation type="journal article" date="2020" name="New Phytol.">
        <title>Comparative genomics reveals dynamic genome evolution in host specialist ectomycorrhizal fungi.</title>
        <authorList>
            <person name="Lofgren L.A."/>
            <person name="Nguyen N.H."/>
            <person name="Vilgalys R."/>
            <person name="Ruytinx J."/>
            <person name="Liao H.L."/>
            <person name="Branco S."/>
            <person name="Kuo A."/>
            <person name="LaButti K."/>
            <person name="Lipzen A."/>
            <person name="Andreopoulos W."/>
            <person name="Pangilinan J."/>
            <person name="Riley R."/>
            <person name="Hundley H."/>
            <person name="Na H."/>
            <person name="Barry K."/>
            <person name="Grigoriev I.V."/>
            <person name="Stajich J.E."/>
            <person name="Kennedy P.G."/>
        </authorList>
    </citation>
    <scope>NUCLEOTIDE SEQUENCE</scope>
    <source>
        <strain evidence="2">DOB743</strain>
    </source>
</reference>
<evidence type="ECO:0000313" key="2">
    <source>
        <dbReference type="EMBL" id="KAG1781630.1"/>
    </source>
</evidence>
<gene>
    <name evidence="2" type="ORF">EV702DRAFT_597785</name>
</gene>
<keyword evidence="1" id="KW-0472">Membrane</keyword>
<dbReference type="Proteomes" id="UP000714275">
    <property type="component" value="Unassembled WGS sequence"/>
</dbReference>
<name>A0A9P7A371_9AGAM</name>
<keyword evidence="1" id="KW-0812">Transmembrane</keyword>
<feature type="transmembrane region" description="Helical" evidence="1">
    <location>
        <begin position="75"/>
        <end position="101"/>
    </location>
</feature>
<proteinExistence type="predicted"/>
<dbReference type="EMBL" id="JABBWD010000005">
    <property type="protein sequence ID" value="KAG1781630.1"/>
    <property type="molecule type" value="Genomic_DNA"/>
</dbReference>
<protein>
    <submittedName>
        <fullName evidence="2">Uncharacterized protein</fullName>
    </submittedName>
</protein>
<comment type="caution">
    <text evidence="2">The sequence shown here is derived from an EMBL/GenBank/DDBJ whole genome shotgun (WGS) entry which is preliminary data.</text>
</comment>
<sequence length="194" mass="20602">MGLLWGLQYVPSTAVIGPTLLQALETLRIPVRLDVEAYPDKTVASSQTTIFSTPQLISPALARDLQDCRRTSLSLLMAFLTLQSMSGSGGLVVATLTLILYTISLDITASAGVSHLGAVIFGILHAIPAVGIFAVTSVELTFAVKSPAAAISIIVSCFFPTMIAISHCLRMRYMKAMIDQLPMTVPGDLPLEPA</sequence>
<keyword evidence="3" id="KW-1185">Reference proteome</keyword>
<keyword evidence="1" id="KW-1133">Transmembrane helix</keyword>
<feature type="transmembrane region" description="Helical" evidence="1">
    <location>
        <begin position="113"/>
        <end position="136"/>
    </location>
</feature>
<organism evidence="2 3">
    <name type="scientific">Suillus placidus</name>
    <dbReference type="NCBI Taxonomy" id="48579"/>
    <lineage>
        <taxon>Eukaryota</taxon>
        <taxon>Fungi</taxon>
        <taxon>Dikarya</taxon>
        <taxon>Basidiomycota</taxon>
        <taxon>Agaricomycotina</taxon>
        <taxon>Agaricomycetes</taxon>
        <taxon>Agaricomycetidae</taxon>
        <taxon>Boletales</taxon>
        <taxon>Suillineae</taxon>
        <taxon>Suillaceae</taxon>
        <taxon>Suillus</taxon>
    </lineage>
</organism>
<dbReference type="AlphaFoldDB" id="A0A9P7A371"/>
<dbReference type="OrthoDB" id="2688201at2759"/>
<evidence type="ECO:0000256" key="1">
    <source>
        <dbReference type="SAM" id="Phobius"/>
    </source>
</evidence>
<feature type="transmembrane region" description="Helical" evidence="1">
    <location>
        <begin position="148"/>
        <end position="169"/>
    </location>
</feature>
<accession>A0A9P7A371</accession>
<evidence type="ECO:0000313" key="3">
    <source>
        <dbReference type="Proteomes" id="UP000714275"/>
    </source>
</evidence>